<evidence type="ECO:0000256" key="13">
    <source>
        <dbReference type="SAM" id="MobiDB-lite"/>
    </source>
</evidence>
<keyword evidence="14" id="KW-0812">Transmembrane</keyword>
<dbReference type="PANTHER" id="PTHR11709:SF394">
    <property type="entry name" value="FI03373P-RELATED"/>
    <property type="match status" value="1"/>
</dbReference>
<dbReference type="RefSeq" id="WP_123271796.1">
    <property type="nucleotide sequence ID" value="NZ_RJJQ01000012.1"/>
</dbReference>
<comment type="similarity">
    <text evidence="3">Belongs to the multicopper oxidase family.</text>
</comment>
<dbReference type="SUPFAM" id="SSF49503">
    <property type="entry name" value="Cupredoxins"/>
    <property type="match status" value="3"/>
</dbReference>
<comment type="caution">
    <text evidence="16">The sequence shown here is derived from an EMBL/GenBank/DDBJ whole genome shotgun (WGS) entry which is preliminary data.</text>
</comment>
<keyword evidence="14" id="KW-0472">Membrane</keyword>
<feature type="region of interest" description="Disordered" evidence="13">
    <location>
        <begin position="1"/>
        <end position="21"/>
    </location>
</feature>
<evidence type="ECO:0000256" key="7">
    <source>
        <dbReference type="ARBA" id="ARBA00022723"/>
    </source>
</evidence>
<gene>
    <name evidence="16" type="ORF">EFY87_12395</name>
</gene>
<feature type="transmembrane region" description="Helical" evidence="14">
    <location>
        <begin position="361"/>
        <end position="378"/>
    </location>
</feature>
<dbReference type="Gene3D" id="2.60.40.420">
    <property type="entry name" value="Cupredoxins - blue copper proteins"/>
    <property type="match status" value="3"/>
</dbReference>
<evidence type="ECO:0000256" key="9">
    <source>
        <dbReference type="ARBA" id="ARBA00023002"/>
    </source>
</evidence>
<evidence type="ECO:0000256" key="8">
    <source>
        <dbReference type="ARBA" id="ARBA00022737"/>
    </source>
</evidence>
<dbReference type="InterPro" id="IPR001287">
    <property type="entry name" value="NO2-reductase_Cu"/>
</dbReference>
<keyword evidence="10 12" id="KW-0186">Copper</keyword>
<keyword evidence="17" id="KW-1185">Reference proteome</keyword>
<protein>
    <recommendedName>
        <fullName evidence="6">Copper-containing nitrite reductase</fullName>
        <ecNumber evidence="5">1.7.2.1</ecNumber>
    </recommendedName>
</protein>
<feature type="binding site" description="type 1 copper site" evidence="12">
    <location>
        <position position="720"/>
    </location>
    <ligand>
        <name>Cu cation</name>
        <dbReference type="ChEBI" id="CHEBI:23378"/>
        <label>1</label>
    </ligand>
</feature>
<dbReference type="InterPro" id="IPR045087">
    <property type="entry name" value="Cu-oxidase_fam"/>
</dbReference>
<feature type="transmembrane region" description="Helical" evidence="14">
    <location>
        <begin position="192"/>
        <end position="211"/>
    </location>
</feature>
<comment type="cofactor">
    <cofactor evidence="2 12">
        <name>Cu(2+)</name>
        <dbReference type="ChEBI" id="CHEBI:29036"/>
    </cofactor>
</comment>
<reference evidence="16 17" key="1">
    <citation type="submission" date="2018-11" db="EMBL/GenBank/DDBJ databases">
        <title>Draft genome of Simplicispira Flexivirga sp. BO-16.</title>
        <authorList>
            <person name="Im W.T."/>
        </authorList>
    </citation>
    <scope>NUCLEOTIDE SEQUENCE [LARGE SCALE GENOMIC DNA]</scope>
    <source>
        <strain evidence="16 17">BO-16</strain>
    </source>
</reference>
<feature type="transmembrane region" description="Helical" evidence="14">
    <location>
        <begin position="151"/>
        <end position="172"/>
    </location>
</feature>
<evidence type="ECO:0000256" key="14">
    <source>
        <dbReference type="SAM" id="Phobius"/>
    </source>
</evidence>
<accession>A0A3M9M953</accession>
<dbReference type="AlphaFoldDB" id="A0A3M9M953"/>
<dbReference type="OrthoDB" id="345021at2"/>
<dbReference type="GO" id="GO:0050421">
    <property type="term" value="F:nitrite reductase (NO-forming) activity"/>
    <property type="evidence" value="ECO:0007669"/>
    <property type="project" value="UniProtKB-EC"/>
</dbReference>
<feature type="compositionally biased region" description="Low complexity" evidence="13">
    <location>
        <begin position="1"/>
        <end position="14"/>
    </location>
</feature>
<evidence type="ECO:0000256" key="1">
    <source>
        <dbReference type="ARBA" id="ARBA00001960"/>
    </source>
</evidence>
<feature type="binding site" description="type 1 copper site" evidence="12">
    <location>
        <position position="711"/>
    </location>
    <ligand>
        <name>Cu cation</name>
        <dbReference type="ChEBI" id="CHEBI:23378"/>
        <label>1</label>
    </ligand>
</feature>
<feature type="binding site" description="type 1 copper site" evidence="12">
    <location>
        <position position="725"/>
    </location>
    <ligand>
        <name>Cu cation</name>
        <dbReference type="ChEBI" id="CHEBI:23378"/>
        <label>1</label>
    </ligand>
</feature>
<evidence type="ECO:0000313" key="16">
    <source>
        <dbReference type="EMBL" id="RNI21078.1"/>
    </source>
</evidence>
<feature type="transmembrane region" description="Helical" evidence="14">
    <location>
        <begin position="281"/>
        <end position="299"/>
    </location>
</feature>
<dbReference type="EMBL" id="RJJQ01000012">
    <property type="protein sequence ID" value="RNI21078.1"/>
    <property type="molecule type" value="Genomic_DNA"/>
</dbReference>
<dbReference type="PANTHER" id="PTHR11709">
    <property type="entry name" value="MULTI-COPPER OXIDASE"/>
    <property type="match status" value="1"/>
</dbReference>
<evidence type="ECO:0000256" key="11">
    <source>
        <dbReference type="ARBA" id="ARBA00049340"/>
    </source>
</evidence>
<organism evidence="16 17">
    <name type="scientific">Flexivirga caeni</name>
    <dbReference type="NCBI Taxonomy" id="2294115"/>
    <lineage>
        <taxon>Bacteria</taxon>
        <taxon>Bacillati</taxon>
        <taxon>Actinomycetota</taxon>
        <taxon>Actinomycetes</taxon>
        <taxon>Micrococcales</taxon>
        <taxon>Dermacoccaceae</taxon>
        <taxon>Flexivirga</taxon>
    </lineage>
</organism>
<evidence type="ECO:0000256" key="5">
    <source>
        <dbReference type="ARBA" id="ARBA00011882"/>
    </source>
</evidence>
<feature type="binding site" description="type 1 copper site" evidence="12">
    <location>
        <position position="712"/>
    </location>
    <ligand>
        <name>Cu cation</name>
        <dbReference type="ChEBI" id="CHEBI:23378"/>
        <label>1</label>
    </ligand>
</feature>
<evidence type="ECO:0000256" key="4">
    <source>
        <dbReference type="ARBA" id="ARBA00011233"/>
    </source>
</evidence>
<feature type="transmembrane region" description="Helical" evidence="14">
    <location>
        <begin position="30"/>
        <end position="47"/>
    </location>
</feature>
<dbReference type="CDD" id="cd11020">
    <property type="entry name" value="CuRO_1_CuNIR"/>
    <property type="match status" value="1"/>
</dbReference>
<evidence type="ECO:0000256" key="10">
    <source>
        <dbReference type="ARBA" id="ARBA00023008"/>
    </source>
</evidence>
<feature type="domain" description="Plastocyanin-like" evidence="15">
    <location>
        <begin position="628"/>
        <end position="734"/>
    </location>
</feature>
<sequence>MIGTSAAPPGSGTTPPKPGRGRWALRDQPAVGWIVAAVVVAFLHPVLDDSHWLMVHMILLGAMTHAAIVWSTYFTQALLKTSDDLDPRGRQSARIVTVILGVVCVLVGVPTAHWALAIVGASLVSCAILWHAIALAIRLRTSVAQRFRTTVLYYLAAAICMPVGAGFGVALAKGPAADWHGRLLLAHSMTMLLGWLGLTVLGTLLTLWPTMLRTRMDERAETLARQALPIVLVGLIGIDSAALMRLRWPAVAGFVIYLTGVCWWGRALIRPVRTQPPRHASAYFVGAALVWAAALLVLVPVRVASAGSWSRITDGYDTIATIAAVGFAFQLLTGAMSHLLPVVIGGGAQVIRAAQRHFDRFAITRLTIVNLGLLLWITPTPAAMQDTAQALVLITLLSLIPLMIMAITAAVRMRRELAGDHGLRGRQLGVDPGIWSPGQVVAGIAVLALAVSVAVAWNPGGLTGVTQAAGSRGAVQATGHTTTVHVTAYGMRFHPSSVTVPRGNKLVVVLTNTDSTTSHDIYFPGRAKTPLLADGQTATVHVGVIGKSLEGWCTVIGHKALGMVFDVKVAGASAASSGSPGITMASGGGSSSVRPNDSVPSSFTAADATLPPLTSSRVHHVTLTVRDRKMQVAPGIYQMRWTYNGQVPGPVLHGRVGDTFVVTLVNDGSMGHSLDFHAGDVSPDEPMRTIAPGQSLTYTFTAHRAGIWLYHCATAPMSAHIAAGMEGAVVIDPPHLPPVAHSYVLIQSEVYVAGNGRSPVNSVDETAVAARKPTFVTFNGMANQYDYRPLTATAGQRVRIWVIDAGPNEASSFHVVGTQFDTVYAEGGYLLKRGRDAFGDTGGGSQALALEPAQCGFVEFTPTATGHYSFISHIMSDAEIGAHGTLTVTVRK</sequence>
<keyword evidence="9" id="KW-0560">Oxidoreductase</keyword>
<name>A0A3M9M953_9MICO</name>
<feature type="transmembrane region" description="Helical" evidence="14">
    <location>
        <begin position="53"/>
        <end position="74"/>
    </location>
</feature>
<evidence type="ECO:0000313" key="17">
    <source>
        <dbReference type="Proteomes" id="UP000271678"/>
    </source>
</evidence>
<dbReference type="InterPro" id="IPR011707">
    <property type="entry name" value="Cu-oxidase-like_N"/>
</dbReference>
<keyword evidence="7 12" id="KW-0479">Metal-binding</keyword>
<feature type="transmembrane region" description="Helical" evidence="14">
    <location>
        <begin position="95"/>
        <end position="112"/>
    </location>
</feature>
<dbReference type="GO" id="GO:0005507">
    <property type="term" value="F:copper ion binding"/>
    <property type="evidence" value="ECO:0007669"/>
    <property type="project" value="InterPro"/>
</dbReference>
<feature type="binding site" description="type 1 copper site" evidence="12">
    <location>
        <position position="873"/>
    </location>
    <ligand>
        <name>Cu cation</name>
        <dbReference type="ChEBI" id="CHEBI:23378"/>
        <label>1</label>
    </ligand>
</feature>
<evidence type="ECO:0000256" key="2">
    <source>
        <dbReference type="ARBA" id="ARBA00001973"/>
    </source>
</evidence>
<evidence type="ECO:0000256" key="6">
    <source>
        <dbReference type="ARBA" id="ARBA00017290"/>
    </source>
</evidence>
<feature type="binding site" description="type 1 copper site" evidence="12">
    <location>
        <position position="672"/>
    </location>
    <ligand>
        <name>Cu cation</name>
        <dbReference type="ChEBI" id="CHEBI:23378"/>
        <label>1</label>
    </ligand>
</feature>
<feature type="transmembrane region" description="Helical" evidence="14">
    <location>
        <begin position="390"/>
        <end position="413"/>
    </location>
</feature>
<feature type="transmembrane region" description="Helical" evidence="14">
    <location>
        <begin position="118"/>
        <end position="139"/>
    </location>
</feature>
<dbReference type="CDD" id="cd04208">
    <property type="entry name" value="CuRO_2_CuNIR"/>
    <property type="match status" value="1"/>
</dbReference>
<dbReference type="InterPro" id="IPR008972">
    <property type="entry name" value="Cupredoxin"/>
</dbReference>
<feature type="transmembrane region" description="Helical" evidence="14">
    <location>
        <begin position="223"/>
        <end position="244"/>
    </location>
</feature>
<keyword evidence="14" id="KW-1133">Transmembrane helix</keyword>
<evidence type="ECO:0000256" key="3">
    <source>
        <dbReference type="ARBA" id="ARBA00010609"/>
    </source>
</evidence>
<comment type="catalytic activity">
    <reaction evidence="11">
        <text>nitric oxide + Fe(III)-[cytochrome c] + H2O = Fe(II)-[cytochrome c] + nitrite + 2 H(+)</text>
        <dbReference type="Rhea" id="RHEA:15233"/>
        <dbReference type="Rhea" id="RHEA-COMP:10350"/>
        <dbReference type="Rhea" id="RHEA-COMP:14399"/>
        <dbReference type="ChEBI" id="CHEBI:15377"/>
        <dbReference type="ChEBI" id="CHEBI:15378"/>
        <dbReference type="ChEBI" id="CHEBI:16301"/>
        <dbReference type="ChEBI" id="CHEBI:16480"/>
        <dbReference type="ChEBI" id="CHEBI:29033"/>
        <dbReference type="ChEBI" id="CHEBI:29034"/>
        <dbReference type="EC" id="1.7.2.1"/>
    </reaction>
</comment>
<keyword evidence="8" id="KW-0677">Repeat</keyword>
<proteinExistence type="inferred from homology"/>
<dbReference type="Pfam" id="PF07732">
    <property type="entry name" value="Cu-oxidase_3"/>
    <property type="match status" value="1"/>
</dbReference>
<dbReference type="PRINTS" id="PR00695">
    <property type="entry name" value="CUNO2RDTASE"/>
</dbReference>
<feature type="transmembrane region" description="Helical" evidence="14">
    <location>
        <begin position="250"/>
        <end position="269"/>
    </location>
</feature>
<dbReference type="EC" id="1.7.2.1" evidence="5"/>
<comment type="cofactor">
    <cofactor evidence="1 12">
        <name>Cu(+)</name>
        <dbReference type="ChEBI" id="CHEBI:49552"/>
    </cofactor>
</comment>
<evidence type="ECO:0000256" key="12">
    <source>
        <dbReference type="PIRSR" id="PIRSR601287-1"/>
    </source>
</evidence>
<feature type="transmembrane region" description="Helical" evidence="14">
    <location>
        <begin position="434"/>
        <end position="457"/>
    </location>
</feature>
<evidence type="ECO:0000259" key="15">
    <source>
        <dbReference type="Pfam" id="PF07732"/>
    </source>
</evidence>
<feature type="transmembrane region" description="Helical" evidence="14">
    <location>
        <begin position="319"/>
        <end position="340"/>
    </location>
</feature>
<feature type="binding site" description="type 1 copper site" evidence="12">
    <location>
        <position position="677"/>
    </location>
    <ligand>
        <name>Cu cation</name>
        <dbReference type="ChEBI" id="CHEBI:23378"/>
        <label>1</label>
    </ligand>
</feature>
<comment type="subunit">
    <text evidence="4">Homotrimer.</text>
</comment>
<dbReference type="Proteomes" id="UP000271678">
    <property type="component" value="Unassembled WGS sequence"/>
</dbReference>